<gene>
    <name evidence="1" type="ORF">ASZ90_018560</name>
</gene>
<evidence type="ECO:0000313" key="1">
    <source>
        <dbReference type="EMBL" id="KUG04034.1"/>
    </source>
</evidence>
<reference evidence="1" key="1">
    <citation type="journal article" date="2015" name="Proc. Natl. Acad. Sci. U.S.A.">
        <title>Networks of energetic and metabolic interactions define dynamics in microbial communities.</title>
        <authorList>
            <person name="Embree M."/>
            <person name="Liu J.K."/>
            <person name="Al-Bassam M.M."/>
            <person name="Zengler K."/>
        </authorList>
    </citation>
    <scope>NUCLEOTIDE SEQUENCE</scope>
</reference>
<sequence>MEIRRSATQSRVKGKKLLQVLQDAGLNDVAAAQEIFIEMVSPVLPEGGVLNGQNRG</sequence>
<dbReference type="EMBL" id="LNQE01001861">
    <property type="protein sequence ID" value="KUG04034.1"/>
    <property type="molecule type" value="Genomic_DNA"/>
</dbReference>
<comment type="caution">
    <text evidence="1">The sequence shown here is derived from an EMBL/GenBank/DDBJ whole genome shotgun (WGS) entry which is preliminary data.</text>
</comment>
<name>A0A0W8E5Y4_9ZZZZ</name>
<accession>A0A0W8E5Y4</accession>
<organism evidence="1">
    <name type="scientific">hydrocarbon metagenome</name>
    <dbReference type="NCBI Taxonomy" id="938273"/>
    <lineage>
        <taxon>unclassified sequences</taxon>
        <taxon>metagenomes</taxon>
        <taxon>ecological metagenomes</taxon>
    </lineage>
</organism>
<dbReference type="AlphaFoldDB" id="A0A0W8E5Y4"/>
<proteinExistence type="predicted"/>
<protein>
    <submittedName>
        <fullName evidence="1">Uncharacterized protein</fullName>
    </submittedName>
</protein>